<protein>
    <submittedName>
        <fullName evidence="1">MBL fold metallo-hydrolase</fullName>
    </submittedName>
</protein>
<dbReference type="RefSeq" id="WP_117659384.1">
    <property type="nucleotide sequence ID" value="NZ_QSRA01000006.1"/>
</dbReference>
<dbReference type="EMBL" id="QSRA01000006">
    <property type="protein sequence ID" value="RGK84585.1"/>
    <property type="molecule type" value="Genomic_DNA"/>
</dbReference>
<dbReference type="InterPro" id="IPR036866">
    <property type="entry name" value="RibonucZ/Hydroxyglut_hydro"/>
</dbReference>
<proteinExistence type="predicted"/>
<dbReference type="AlphaFoldDB" id="A0A3E4PXR4"/>
<dbReference type="Pfam" id="PF13483">
    <property type="entry name" value="Lactamase_B_3"/>
    <property type="match status" value="1"/>
</dbReference>
<evidence type="ECO:0000313" key="2">
    <source>
        <dbReference type="Proteomes" id="UP000261324"/>
    </source>
</evidence>
<dbReference type="Proteomes" id="UP000261324">
    <property type="component" value="Unassembled WGS sequence"/>
</dbReference>
<dbReference type="GO" id="GO:0016787">
    <property type="term" value="F:hydrolase activity"/>
    <property type="evidence" value="ECO:0007669"/>
    <property type="project" value="UniProtKB-KW"/>
</dbReference>
<dbReference type="SUPFAM" id="SSF56281">
    <property type="entry name" value="Metallo-hydrolase/oxidoreductase"/>
    <property type="match status" value="1"/>
</dbReference>
<dbReference type="Gene3D" id="3.60.15.10">
    <property type="entry name" value="Ribonuclease Z/Hydroxyacylglutathione hydrolase-like"/>
    <property type="match status" value="1"/>
</dbReference>
<gene>
    <name evidence="1" type="ORF">DXC93_05950</name>
</gene>
<reference evidence="1 2" key="1">
    <citation type="submission" date="2018-08" db="EMBL/GenBank/DDBJ databases">
        <title>A genome reference for cultivated species of the human gut microbiota.</title>
        <authorList>
            <person name="Zou Y."/>
            <person name="Xue W."/>
            <person name="Luo G."/>
        </authorList>
    </citation>
    <scope>NUCLEOTIDE SEQUENCE [LARGE SCALE GENOMIC DNA]</scope>
    <source>
        <strain evidence="1 2">TF09-3</strain>
    </source>
</reference>
<sequence>MDFRKKLDKFIPLKEEVTLMWIGQAGFMVKNSQGKVMAIDLYLSDLVERLDGNKRLTPALIDAEEVKADVILASHCHADHLDLDSLPDMLSQNAQLYCCEESYELCKEANLPMHKITSMKIGDKQECSGFQIEAVFADHGDTAPKAIGYLIETDGISIYYTGDTAYQSDRMSYVTKKDIDILILPINGEYGNMNERDAAMLAAQTKAQITIPCHFWTFARHQGSPHDFQMEMNYVAPDLHSYIMAQGECIIYSKNKRNGEIL</sequence>
<dbReference type="InterPro" id="IPR050114">
    <property type="entry name" value="UPF0173_UPF0282_UlaG_hydrolase"/>
</dbReference>
<organism evidence="1 2">
    <name type="scientific">Dorea formicigenerans</name>
    <dbReference type="NCBI Taxonomy" id="39486"/>
    <lineage>
        <taxon>Bacteria</taxon>
        <taxon>Bacillati</taxon>
        <taxon>Bacillota</taxon>
        <taxon>Clostridia</taxon>
        <taxon>Lachnospirales</taxon>
        <taxon>Lachnospiraceae</taxon>
        <taxon>Dorea</taxon>
    </lineage>
</organism>
<name>A0A3E4PXR4_9FIRM</name>
<accession>A0A3E4PXR4</accession>
<dbReference type="PANTHER" id="PTHR43546:SF3">
    <property type="entry name" value="UPF0173 METAL-DEPENDENT HYDROLASE MJ1163"/>
    <property type="match status" value="1"/>
</dbReference>
<keyword evidence="1" id="KW-0378">Hydrolase</keyword>
<comment type="caution">
    <text evidence="1">The sequence shown here is derived from an EMBL/GenBank/DDBJ whole genome shotgun (WGS) entry which is preliminary data.</text>
</comment>
<evidence type="ECO:0000313" key="1">
    <source>
        <dbReference type="EMBL" id="RGK84585.1"/>
    </source>
</evidence>
<dbReference type="PANTHER" id="PTHR43546">
    <property type="entry name" value="UPF0173 METAL-DEPENDENT HYDROLASE MJ1163-RELATED"/>
    <property type="match status" value="1"/>
</dbReference>